<dbReference type="HOGENOM" id="CLU_067237_2_1_1"/>
<gene>
    <name evidence="7" type="ORF">K437DRAFT_245235</name>
</gene>
<dbReference type="InterPro" id="IPR003604">
    <property type="entry name" value="Matrin/U1-like-C_Znf_C2H2"/>
</dbReference>
<dbReference type="InterPro" id="IPR036236">
    <property type="entry name" value="Znf_C2H2_sf"/>
</dbReference>
<keyword evidence="1" id="KW-0479">Metal-binding</keyword>
<feature type="compositionally biased region" description="Basic and acidic residues" evidence="5">
    <location>
        <begin position="18"/>
        <end position="48"/>
    </location>
</feature>
<dbReference type="STRING" id="1037660.A0A066W5D6"/>
<dbReference type="SMART" id="SM00451">
    <property type="entry name" value="ZnF_U1"/>
    <property type="match status" value="1"/>
</dbReference>
<comment type="caution">
    <text evidence="7">The sequence shown here is derived from an EMBL/GenBank/DDBJ whole genome shotgun (WGS) entry which is preliminary data.</text>
</comment>
<keyword evidence="2" id="KW-0863">Zinc-finger</keyword>
<evidence type="ECO:0000256" key="5">
    <source>
        <dbReference type="SAM" id="MobiDB-lite"/>
    </source>
</evidence>
<dbReference type="Pfam" id="PF12874">
    <property type="entry name" value="zf-met"/>
    <property type="match status" value="1"/>
</dbReference>
<dbReference type="GeneID" id="25263163"/>
<feature type="region of interest" description="Disordered" evidence="5">
    <location>
        <begin position="1"/>
        <end position="64"/>
    </location>
</feature>
<dbReference type="Proteomes" id="UP000027361">
    <property type="component" value="Unassembled WGS sequence"/>
</dbReference>
<dbReference type="AlphaFoldDB" id="A0A066W5D6"/>
<reference evidence="7 8" key="1">
    <citation type="submission" date="2014-05" db="EMBL/GenBank/DDBJ databases">
        <title>Draft genome sequence of a rare smut relative, Tilletiaria anomala UBC 951.</title>
        <authorList>
            <consortium name="DOE Joint Genome Institute"/>
            <person name="Toome M."/>
            <person name="Kuo A."/>
            <person name="Henrissat B."/>
            <person name="Lipzen A."/>
            <person name="Tritt A."/>
            <person name="Yoshinaga Y."/>
            <person name="Zane M."/>
            <person name="Barry K."/>
            <person name="Grigoriev I.V."/>
            <person name="Spatafora J.W."/>
            <person name="Aimea M.C."/>
        </authorList>
    </citation>
    <scope>NUCLEOTIDE SEQUENCE [LARGE SCALE GENOMIC DNA]</scope>
    <source>
        <strain evidence="7 8">UBC 951</strain>
    </source>
</reference>
<keyword evidence="4" id="KW-0539">Nucleus</keyword>
<dbReference type="OrthoDB" id="30343at2759"/>
<dbReference type="RefSeq" id="XP_013244270.1">
    <property type="nucleotide sequence ID" value="XM_013388816.1"/>
</dbReference>
<keyword evidence="3" id="KW-0862">Zinc</keyword>
<evidence type="ECO:0000259" key="6">
    <source>
        <dbReference type="PROSITE" id="PS00028"/>
    </source>
</evidence>
<dbReference type="GO" id="GO:0008270">
    <property type="term" value="F:zinc ion binding"/>
    <property type="evidence" value="ECO:0007669"/>
    <property type="project" value="UniProtKB-KW"/>
</dbReference>
<dbReference type="InterPro" id="IPR013087">
    <property type="entry name" value="Znf_C2H2_type"/>
</dbReference>
<dbReference type="GO" id="GO:0046540">
    <property type="term" value="C:U4/U6 x U5 tri-snRNP complex"/>
    <property type="evidence" value="ECO:0007669"/>
    <property type="project" value="TreeGrafter"/>
</dbReference>
<protein>
    <recommendedName>
        <fullName evidence="6">C2H2-type domain-containing protein</fullName>
    </recommendedName>
</protein>
<dbReference type="PANTHER" id="PTHR45986:SF1">
    <property type="entry name" value="ZINC FINGER MATRIN-TYPE PROTEIN 2"/>
    <property type="match status" value="1"/>
</dbReference>
<dbReference type="GO" id="GO:0000398">
    <property type="term" value="P:mRNA splicing, via spliceosome"/>
    <property type="evidence" value="ECO:0007669"/>
    <property type="project" value="InterPro"/>
</dbReference>
<dbReference type="SUPFAM" id="SSF57667">
    <property type="entry name" value="beta-beta-alpha zinc fingers"/>
    <property type="match status" value="1"/>
</dbReference>
<feature type="region of interest" description="Disordered" evidence="5">
    <location>
        <begin position="170"/>
        <end position="195"/>
    </location>
</feature>
<name>A0A066W5D6_TILAU</name>
<dbReference type="PANTHER" id="PTHR45986">
    <property type="entry name" value="ZINC FINGER MATRIN-TYPE PROTEIN 2"/>
    <property type="match status" value="1"/>
</dbReference>
<evidence type="ECO:0000256" key="1">
    <source>
        <dbReference type="ARBA" id="ARBA00022723"/>
    </source>
</evidence>
<dbReference type="PROSITE" id="PS00028">
    <property type="entry name" value="ZINC_FINGER_C2H2_1"/>
    <property type="match status" value="1"/>
</dbReference>
<dbReference type="GO" id="GO:0003676">
    <property type="term" value="F:nucleic acid binding"/>
    <property type="evidence" value="ECO:0007669"/>
    <property type="project" value="InterPro"/>
</dbReference>
<organism evidence="7 8">
    <name type="scientific">Tilletiaria anomala (strain ATCC 24038 / CBS 436.72 / UBC 951)</name>
    <dbReference type="NCBI Taxonomy" id="1037660"/>
    <lineage>
        <taxon>Eukaryota</taxon>
        <taxon>Fungi</taxon>
        <taxon>Dikarya</taxon>
        <taxon>Basidiomycota</taxon>
        <taxon>Ustilaginomycotina</taxon>
        <taxon>Exobasidiomycetes</taxon>
        <taxon>Georgefischeriales</taxon>
        <taxon>Tilletiariaceae</taxon>
        <taxon>Tilletiaria</taxon>
    </lineage>
</organism>
<evidence type="ECO:0000256" key="4">
    <source>
        <dbReference type="ARBA" id="ARBA00023242"/>
    </source>
</evidence>
<feature type="domain" description="C2H2-type" evidence="6">
    <location>
        <begin position="97"/>
        <end position="119"/>
    </location>
</feature>
<dbReference type="OMA" id="VDHRRKW"/>
<evidence type="ECO:0000256" key="2">
    <source>
        <dbReference type="ARBA" id="ARBA00022771"/>
    </source>
</evidence>
<evidence type="ECO:0000313" key="7">
    <source>
        <dbReference type="EMBL" id="KDN49187.1"/>
    </source>
</evidence>
<sequence>MSGKQTASGGAGVGPSRRSWDVEEFTAKARERDREEKERAVENEERMRKGLKPNKRKKEEMPKPTKMLEARVEPLALDKNQGKSMMVEGKKGPGFYCELCNRICKDSGRYLDHINGRMHLRMMGMTTQVVRSSLEAVRAKIAALRESRANGSQARSYDFEARLRQIAEEKQKEKEERKAKKKAAKEDARRKGAADVAMDMDQDAMAMLGFGGFGSTKKR</sequence>
<feature type="compositionally biased region" description="Basic and acidic residues" evidence="5">
    <location>
        <begin position="170"/>
        <end position="193"/>
    </location>
</feature>
<proteinExistence type="predicted"/>
<dbReference type="FunCoup" id="A0A066W5D6">
    <property type="interactions" value="323"/>
</dbReference>
<dbReference type="EMBL" id="JMSN01000022">
    <property type="protein sequence ID" value="KDN49187.1"/>
    <property type="molecule type" value="Genomic_DNA"/>
</dbReference>
<evidence type="ECO:0000256" key="3">
    <source>
        <dbReference type="ARBA" id="ARBA00022833"/>
    </source>
</evidence>
<keyword evidence="8" id="KW-1185">Reference proteome</keyword>
<dbReference type="InParanoid" id="A0A066W5D6"/>
<accession>A0A066W5D6</accession>
<dbReference type="InterPro" id="IPR040107">
    <property type="entry name" value="Snu23"/>
</dbReference>
<dbReference type="GO" id="GO:0005681">
    <property type="term" value="C:spliceosomal complex"/>
    <property type="evidence" value="ECO:0007669"/>
    <property type="project" value="InterPro"/>
</dbReference>
<evidence type="ECO:0000313" key="8">
    <source>
        <dbReference type="Proteomes" id="UP000027361"/>
    </source>
</evidence>